<dbReference type="GO" id="GO:0003904">
    <property type="term" value="F:deoxyribodipyrimidine photo-lyase activity"/>
    <property type="evidence" value="ECO:0007669"/>
    <property type="project" value="TreeGrafter"/>
</dbReference>
<proteinExistence type="predicted"/>
<reference evidence="3 4" key="1">
    <citation type="journal article" date="2013" name="PLoS Genet.">
        <title>Distinctive expansion of potential virulence genes in the genome of the oomycete fish pathogen Saprolegnia parasitica.</title>
        <authorList>
            <person name="Jiang R.H."/>
            <person name="de Bruijn I."/>
            <person name="Haas B.J."/>
            <person name="Belmonte R."/>
            <person name="Lobach L."/>
            <person name="Christie J."/>
            <person name="van den Ackerveken G."/>
            <person name="Bottin A."/>
            <person name="Bulone V."/>
            <person name="Diaz-Moreno S.M."/>
            <person name="Dumas B."/>
            <person name="Fan L."/>
            <person name="Gaulin E."/>
            <person name="Govers F."/>
            <person name="Grenville-Briggs L.J."/>
            <person name="Horner N.R."/>
            <person name="Levin J.Z."/>
            <person name="Mammella M."/>
            <person name="Meijer H.J."/>
            <person name="Morris P."/>
            <person name="Nusbaum C."/>
            <person name="Oome S."/>
            <person name="Phillips A.J."/>
            <person name="van Rooyen D."/>
            <person name="Rzeszutek E."/>
            <person name="Saraiva M."/>
            <person name="Secombes C.J."/>
            <person name="Seidl M.F."/>
            <person name="Snel B."/>
            <person name="Stassen J.H."/>
            <person name="Sykes S."/>
            <person name="Tripathy S."/>
            <person name="van den Berg H."/>
            <person name="Vega-Arreguin J.C."/>
            <person name="Wawra S."/>
            <person name="Young S.K."/>
            <person name="Zeng Q."/>
            <person name="Dieguez-Uribeondo J."/>
            <person name="Russ C."/>
            <person name="Tyler B.M."/>
            <person name="van West P."/>
        </authorList>
    </citation>
    <scope>NUCLEOTIDE SEQUENCE [LARGE SCALE GENOMIC DNA]</scope>
    <source>
        <strain evidence="3 4">CBS 223.65</strain>
    </source>
</reference>
<sequence length="783" mass="85480">MAAKRKKAAPRQPKRKREEIVERCVERPTGRTYRVLDGLPDDLAPDIWAAIERFEDAQLAPMPPARPLSASASIHDDFCPESDDDEAIEATARNACSSPPRASMVHDVAIVDDDMIVPSTPSPTKTDEAPAQPSELSPPRAVSTIITRIASSPTTPQHMPAISMETVEEADTSACRLLPLDDDHNATEATHVAPAEAETPASPTQLSPPSMAHDEHTPSETPYSATMRLYDISASAPAPAPPALALAKDEAGAAAKPASPPHIQGDALQVLLSLSDKCPTLASWLKHDDVDDPLPSLDNVFDEDDDGESPTSGSVPRMDIRPSMAVWSSSLQARCHLLPSHAAAPVAPVLVYWIQHVWRMHHNYALVALSHLSRQLELPVVAFCALPRAMVSLSSPPTHACYPSAIADVRRQLQAHGIPLYAITESKDEAIETRDARLVQALNSFRAQVVVTDDGHATYRTVARLATEQLTSSLLLVDSNCVVPWRRMAVATNETFKNVWAMQLEDCLRSAPPLEFSPRRQSTVFPPPMSPPFAVHTVAWHLLDRSTMAARNMSETAALAHLQELVQSSSVVPRPAIQDELHGRGILSVLPYVRFGSLSPVHLLQSLLSLQSKVLYTRAIEHIVLAHEMDVHNYELVRLQDHAVLPGRDDAITLYEAYLTSLSLPPVATSSTILQYLPYELEASATTDGFWNNIQSHLRTTGYLHPVLSRYWAARLVEWSPSVTVALATMEALLFRYAVGATSCDVLGLLRLYGHDAVLTDSTEKLVQKQLQDALSIVDANGP</sequence>
<dbReference type="InterPro" id="IPR036155">
    <property type="entry name" value="Crypto/Photolyase_N_sf"/>
</dbReference>
<feature type="region of interest" description="Disordered" evidence="1">
    <location>
        <begin position="192"/>
        <end position="222"/>
    </location>
</feature>
<protein>
    <recommendedName>
        <fullName evidence="2">Photolyase/cryptochrome alpha/beta domain-containing protein</fullName>
    </recommendedName>
</protein>
<feature type="region of interest" description="Disordered" evidence="1">
    <location>
        <begin position="295"/>
        <end position="316"/>
    </location>
</feature>
<evidence type="ECO:0000259" key="2">
    <source>
        <dbReference type="PROSITE" id="PS51645"/>
    </source>
</evidence>
<dbReference type="PANTHER" id="PTHR10211">
    <property type="entry name" value="DEOXYRIBODIPYRIMIDINE PHOTOLYASE"/>
    <property type="match status" value="1"/>
</dbReference>
<dbReference type="GO" id="GO:0000719">
    <property type="term" value="P:photoreactive repair"/>
    <property type="evidence" value="ECO:0007669"/>
    <property type="project" value="TreeGrafter"/>
</dbReference>
<dbReference type="SUPFAM" id="SSF48173">
    <property type="entry name" value="Cryptochrome/photolyase FAD-binding domain"/>
    <property type="match status" value="1"/>
</dbReference>
<organism evidence="3 4">
    <name type="scientific">Saprolegnia parasitica (strain CBS 223.65)</name>
    <dbReference type="NCBI Taxonomy" id="695850"/>
    <lineage>
        <taxon>Eukaryota</taxon>
        <taxon>Sar</taxon>
        <taxon>Stramenopiles</taxon>
        <taxon>Oomycota</taxon>
        <taxon>Saprolegniomycetes</taxon>
        <taxon>Saprolegniales</taxon>
        <taxon>Saprolegniaceae</taxon>
        <taxon>Saprolegnia</taxon>
    </lineage>
</organism>
<dbReference type="RefSeq" id="XP_012198817.1">
    <property type="nucleotide sequence ID" value="XM_012343427.1"/>
</dbReference>
<dbReference type="OrthoDB" id="79696at2759"/>
<evidence type="ECO:0000313" key="3">
    <source>
        <dbReference type="EMBL" id="KDO30606.1"/>
    </source>
</evidence>
<feature type="non-terminal residue" evidence="3">
    <location>
        <position position="1"/>
    </location>
</feature>
<dbReference type="AlphaFoldDB" id="A0A067CVR7"/>
<dbReference type="PROSITE" id="PS51645">
    <property type="entry name" value="PHR_CRY_ALPHA_BETA"/>
    <property type="match status" value="1"/>
</dbReference>
<dbReference type="Proteomes" id="UP000030745">
    <property type="component" value="Unassembled WGS sequence"/>
</dbReference>
<dbReference type="EMBL" id="KK583201">
    <property type="protein sequence ID" value="KDO30606.1"/>
    <property type="molecule type" value="Genomic_DNA"/>
</dbReference>
<dbReference type="GeneID" id="24126946"/>
<dbReference type="KEGG" id="spar:SPRG_04505"/>
<dbReference type="STRING" id="695850.A0A067CVR7"/>
<evidence type="ECO:0000256" key="1">
    <source>
        <dbReference type="SAM" id="MobiDB-lite"/>
    </source>
</evidence>
<dbReference type="PANTHER" id="PTHR10211:SF0">
    <property type="entry name" value="DEOXYRIBODIPYRIMIDINE PHOTO-LYASE"/>
    <property type="match status" value="1"/>
</dbReference>
<feature type="region of interest" description="Disordered" evidence="1">
    <location>
        <begin position="117"/>
        <end position="140"/>
    </location>
</feature>
<feature type="compositionally biased region" description="Low complexity" evidence="1">
    <location>
        <begin position="193"/>
        <end position="204"/>
    </location>
</feature>
<evidence type="ECO:0000313" key="4">
    <source>
        <dbReference type="Proteomes" id="UP000030745"/>
    </source>
</evidence>
<gene>
    <name evidence="3" type="ORF">SPRG_04505</name>
</gene>
<dbReference type="InterPro" id="IPR036134">
    <property type="entry name" value="Crypto/Photolyase_FAD-like_sf"/>
</dbReference>
<feature type="domain" description="Photolyase/cryptochrome alpha/beta" evidence="2">
    <location>
        <begin position="348"/>
        <end position="485"/>
    </location>
</feature>
<dbReference type="Gene3D" id="3.40.50.620">
    <property type="entry name" value="HUPs"/>
    <property type="match status" value="1"/>
</dbReference>
<dbReference type="SUPFAM" id="SSF52425">
    <property type="entry name" value="Cryptochrome/photolyase, N-terminal domain"/>
    <property type="match status" value="1"/>
</dbReference>
<dbReference type="InterPro" id="IPR006050">
    <property type="entry name" value="DNA_photolyase_N"/>
</dbReference>
<keyword evidence="4" id="KW-1185">Reference proteome</keyword>
<dbReference type="OMA" id="LAPDIWA"/>
<dbReference type="InterPro" id="IPR014729">
    <property type="entry name" value="Rossmann-like_a/b/a_fold"/>
</dbReference>
<dbReference type="VEuPathDB" id="FungiDB:SPRG_04505"/>
<name>A0A067CVR7_SAPPC</name>
<dbReference type="InterPro" id="IPR052219">
    <property type="entry name" value="Photolyase_Class-2"/>
</dbReference>
<accession>A0A067CVR7</accession>
<dbReference type="Gene3D" id="1.10.579.10">
    <property type="entry name" value="DNA Cyclobutane Dipyrimidine Photolyase, subunit A, domain 3"/>
    <property type="match status" value="1"/>
</dbReference>